<evidence type="ECO:0000313" key="2">
    <source>
        <dbReference type="Proteomes" id="UP001220010"/>
    </source>
</evidence>
<evidence type="ECO:0000313" key="1">
    <source>
        <dbReference type="EMBL" id="MDF0589647.1"/>
    </source>
</evidence>
<keyword evidence="2" id="KW-1185">Reference proteome</keyword>
<dbReference type="EMBL" id="JARFPK010000001">
    <property type="protein sequence ID" value="MDF0589647.1"/>
    <property type="molecule type" value="Genomic_DNA"/>
</dbReference>
<dbReference type="RefSeq" id="WP_316965406.1">
    <property type="nucleotide sequence ID" value="NZ_JARFPK010000001.1"/>
</dbReference>
<organism evidence="1 2">
    <name type="scientific">Candidatus Methanocrinis natronophilus</name>
    <dbReference type="NCBI Taxonomy" id="3033396"/>
    <lineage>
        <taxon>Archaea</taxon>
        <taxon>Methanobacteriati</taxon>
        <taxon>Methanobacteriota</taxon>
        <taxon>Stenosarchaea group</taxon>
        <taxon>Methanomicrobia</taxon>
        <taxon>Methanotrichales</taxon>
        <taxon>Methanotrichaceae</taxon>
        <taxon>Methanocrinis</taxon>
    </lineage>
</organism>
<protein>
    <submittedName>
        <fullName evidence="1">Uncharacterized protein</fullName>
    </submittedName>
</protein>
<proteinExistence type="predicted"/>
<dbReference type="Proteomes" id="UP001220010">
    <property type="component" value="Unassembled WGS sequence"/>
</dbReference>
<reference evidence="1 2" key="1">
    <citation type="submission" date="2023-03" db="EMBL/GenBank/DDBJ databases">
        <title>WGS of Methanotrichaceae archaeon Mx.</title>
        <authorList>
            <person name="Sorokin D.Y."/>
            <person name="Merkel A.Y."/>
        </authorList>
    </citation>
    <scope>NUCLEOTIDE SEQUENCE [LARGE SCALE GENOMIC DNA]</scope>
    <source>
        <strain evidence="1 2">Mx</strain>
    </source>
</reference>
<accession>A0ABT5X4Y2</accession>
<name>A0ABT5X4Y2_9EURY</name>
<gene>
    <name evidence="1" type="ORF">P0O15_00445</name>
</gene>
<sequence length="159" mass="17954">MKCRVMIMLICLVGTAAAAGYTSTQAMFLKGENPVRSSMNDARFEDYAKMYWASYLSNPDRAPMAPMLAGQTVDVENTMTFWRNNFPFDITASSFGDGADIRSASVRPRYDFAAVYTWRYDETMPIETSSFGEGNYSTESQLEKNTRFLAQDIMKNFGL</sequence>
<comment type="caution">
    <text evidence="1">The sequence shown here is derived from an EMBL/GenBank/DDBJ whole genome shotgun (WGS) entry which is preliminary data.</text>
</comment>